<dbReference type="EMBL" id="JAEPRC010000311">
    <property type="protein sequence ID" value="KAG2200595.1"/>
    <property type="molecule type" value="Genomic_DNA"/>
</dbReference>
<keyword evidence="3" id="KW-1185">Reference proteome</keyword>
<dbReference type="AlphaFoldDB" id="A0A8H7QZA2"/>
<proteinExistence type="predicted"/>
<reference evidence="2" key="1">
    <citation type="submission" date="2020-12" db="EMBL/GenBank/DDBJ databases">
        <title>Metabolic potential, ecology and presence of endohyphal bacteria is reflected in genomic diversity of Mucoromycotina.</title>
        <authorList>
            <person name="Muszewska A."/>
            <person name="Okrasinska A."/>
            <person name="Steczkiewicz K."/>
            <person name="Drgas O."/>
            <person name="Orlowska M."/>
            <person name="Perlinska-Lenart U."/>
            <person name="Aleksandrzak-Piekarczyk T."/>
            <person name="Szatraj K."/>
            <person name="Zielenkiewicz U."/>
            <person name="Pilsyk S."/>
            <person name="Malc E."/>
            <person name="Mieczkowski P."/>
            <person name="Kruszewska J.S."/>
            <person name="Biernat P."/>
            <person name="Pawlowska J."/>
        </authorList>
    </citation>
    <scope>NUCLEOTIDE SEQUENCE</scope>
    <source>
        <strain evidence="2">CBS 226.32</strain>
    </source>
</reference>
<gene>
    <name evidence="2" type="ORF">INT46_008725</name>
</gene>
<evidence type="ECO:0000313" key="3">
    <source>
        <dbReference type="Proteomes" id="UP000650833"/>
    </source>
</evidence>
<dbReference type="Proteomes" id="UP000650833">
    <property type="component" value="Unassembled WGS sequence"/>
</dbReference>
<accession>A0A8H7QZA2</accession>
<comment type="caution">
    <text evidence="2">The sequence shown here is derived from an EMBL/GenBank/DDBJ whole genome shotgun (WGS) entry which is preliminary data.</text>
</comment>
<protein>
    <submittedName>
        <fullName evidence="2">Uncharacterized protein</fullName>
    </submittedName>
</protein>
<feature type="compositionally biased region" description="Basic residues" evidence="1">
    <location>
        <begin position="179"/>
        <end position="190"/>
    </location>
</feature>
<evidence type="ECO:0000256" key="1">
    <source>
        <dbReference type="SAM" id="MobiDB-lite"/>
    </source>
</evidence>
<name>A0A8H7QZA2_9FUNG</name>
<feature type="compositionally biased region" description="Basic and acidic residues" evidence="1">
    <location>
        <begin position="141"/>
        <end position="151"/>
    </location>
</feature>
<evidence type="ECO:0000313" key="2">
    <source>
        <dbReference type="EMBL" id="KAG2200595.1"/>
    </source>
</evidence>
<organism evidence="2 3">
    <name type="scientific">Mucor plumbeus</name>
    <dbReference type="NCBI Taxonomy" id="97098"/>
    <lineage>
        <taxon>Eukaryota</taxon>
        <taxon>Fungi</taxon>
        <taxon>Fungi incertae sedis</taxon>
        <taxon>Mucoromycota</taxon>
        <taxon>Mucoromycotina</taxon>
        <taxon>Mucoromycetes</taxon>
        <taxon>Mucorales</taxon>
        <taxon>Mucorineae</taxon>
        <taxon>Mucoraceae</taxon>
        <taxon>Mucor</taxon>
    </lineage>
</organism>
<feature type="region of interest" description="Disordered" evidence="1">
    <location>
        <begin position="119"/>
        <end position="200"/>
    </location>
</feature>
<sequence length="216" mass="23954">MSNNNNSQALISGREPVVASPIKSETSNWIVNTMLVMQAPLVIGSIRFDTAASVTTSTKSTSSDASLMDTLKKIFWKRDQYLSLLTDMIAGTGLDNQEGQAHVQDMRIKLSEATVKASMFGNSNGDNGGISRAGGSKARHNKEECHKDSKRSNYVSKANRNVKVLSVQKEHPYRGPGCHGRRTRRSRNRSKNNNNSNLVDENTLFRKAMENKDYCK</sequence>